<keyword evidence="1" id="KW-0175">Coiled coil</keyword>
<dbReference type="Proteomes" id="UP000694888">
    <property type="component" value="Unplaced"/>
</dbReference>
<keyword evidence="3" id="KW-1185">Reference proteome</keyword>
<keyword evidence="4" id="KW-0675">Receptor</keyword>
<dbReference type="PANTHER" id="PTHR47357">
    <property type="entry name" value="COP1-INTERACTIVE PROTEIN 1"/>
    <property type="match status" value="1"/>
</dbReference>
<name>A0ABM0K3N7_APLCA</name>
<evidence type="ECO:0000313" key="4">
    <source>
        <dbReference type="RefSeq" id="XP_005108017.1"/>
    </source>
</evidence>
<sequence>MAATSTDLKALQRSVERNSTVLETVLKKIQDLHNESLKTSYRLSSLESVVTNLADRTTPQRGTPSSNPGTPSPTPGTPSSTPDTRPPVPPPRPPPRLPPRPPSRGGMSESVVKKEILAEIQRMSQDVKSCVLKGVSDFLDAETEVMTQLADTKHELSSKIDKLADTKHELSSKIDKLADTKHELSSKIDKLADTKHELSSQIDTLADTKHELSSKIDKLADTKHELSSKIDTLADTKHELSSKIVTLADTKHKLSSKIDTLAEEVSRSRAVAERCEGSVSRLVRITVFSYTKLQQEVGRVSASLGHARASLDQLCHASKQQQHTLGEISQDLGTGGRAMELLRSDSRGVIDQLVAEGR</sequence>
<protein>
    <submittedName>
        <fullName evidence="4">Suppressor protein STP22 of temperature-sensitive alpha-factor receptor and arginine permease</fullName>
    </submittedName>
</protein>
<dbReference type="Gene3D" id="1.10.287.1490">
    <property type="match status" value="1"/>
</dbReference>
<dbReference type="RefSeq" id="XP_005108017.1">
    <property type="nucleotide sequence ID" value="XM_005107960.3"/>
</dbReference>
<proteinExistence type="predicted"/>
<gene>
    <name evidence="4" type="primary">LOC101864715</name>
</gene>
<evidence type="ECO:0000256" key="1">
    <source>
        <dbReference type="SAM" id="Coils"/>
    </source>
</evidence>
<feature type="compositionally biased region" description="Pro residues" evidence="2">
    <location>
        <begin position="84"/>
        <end position="102"/>
    </location>
</feature>
<dbReference type="PANTHER" id="PTHR47357:SF1">
    <property type="entry name" value="SPINDLE POLE BODY COMPONENT 110"/>
    <property type="match status" value="1"/>
</dbReference>
<dbReference type="SUPFAM" id="SSF58104">
    <property type="entry name" value="Methyl-accepting chemotaxis protein (MCP) signaling domain"/>
    <property type="match status" value="1"/>
</dbReference>
<evidence type="ECO:0000313" key="3">
    <source>
        <dbReference type="Proteomes" id="UP000694888"/>
    </source>
</evidence>
<accession>A0ABM0K3N7</accession>
<reference evidence="4" key="1">
    <citation type="submission" date="2025-08" db="UniProtKB">
        <authorList>
            <consortium name="RefSeq"/>
        </authorList>
    </citation>
    <scope>IDENTIFICATION</scope>
</reference>
<organism evidence="3 4">
    <name type="scientific">Aplysia californica</name>
    <name type="common">California sea hare</name>
    <dbReference type="NCBI Taxonomy" id="6500"/>
    <lineage>
        <taxon>Eukaryota</taxon>
        <taxon>Metazoa</taxon>
        <taxon>Spiralia</taxon>
        <taxon>Lophotrochozoa</taxon>
        <taxon>Mollusca</taxon>
        <taxon>Gastropoda</taxon>
        <taxon>Heterobranchia</taxon>
        <taxon>Euthyneura</taxon>
        <taxon>Tectipleura</taxon>
        <taxon>Aplysiida</taxon>
        <taxon>Aplysioidea</taxon>
        <taxon>Aplysiidae</taxon>
        <taxon>Aplysia</taxon>
    </lineage>
</organism>
<dbReference type="GeneID" id="101864715"/>
<dbReference type="Gene3D" id="6.10.250.3150">
    <property type="match status" value="1"/>
</dbReference>
<feature type="region of interest" description="Disordered" evidence="2">
    <location>
        <begin position="52"/>
        <end position="109"/>
    </location>
</feature>
<evidence type="ECO:0000256" key="2">
    <source>
        <dbReference type="SAM" id="MobiDB-lite"/>
    </source>
</evidence>
<feature type="coiled-coil region" evidence="1">
    <location>
        <begin position="160"/>
        <end position="201"/>
    </location>
</feature>